<evidence type="ECO:0000313" key="4">
    <source>
        <dbReference type="Proteomes" id="UP001069090"/>
    </source>
</evidence>
<dbReference type="Proteomes" id="UP001069090">
    <property type="component" value="Unassembled WGS sequence"/>
</dbReference>
<feature type="signal peptide" evidence="1">
    <location>
        <begin position="1"/>
        <end position="24"/>
    </location>
</feature>
<sequence>MYKHHYLTLFCLVLGLCFSLNSSAQQWRKEPLTVNDQTFMAAQRDRIDELTRIHFGRQLNGKKDNDFALMQRLLDDKIVKSDQVAILQAMGVVLGNILKEQEGLSWTIYIDRYGRSRALAVPGKPDVVFPITMISRRYEVGAEVNIEEIYQKALASVTAIKKQIIVP</sequence>
<gene>
    <name evidence="3" type="ORF">O0V09_15490</name>
</gene>
<reference evidence="3 4" key="1">
    <citation type="submission" date="2022-12" db="EMBL/GenBank/DDBJ databases">
        <title>Dasania phycosphaerae sp. nov., isolated from particulate material of the south coast of Korea.</title>
        <authorList>
            <person name="Jiang Y."/>
        </authorList>
    </citation>
    <scope>NUCLEOTIDE SEQUENCE [LARGE SCALE GENOMIC DNA]</scope>
    <source>
        <strain evidence="3 4">GY-19</strain>
    </source>
</reference>
<name>A0A9J6RPG9_9GAMM</name>
<feature type="domain" description="DUF3806" evidence="2">
    <location>
        <begin position="66"/>
        <end position="150"/>
    </location>
</feature>
<dbReference type="RefSeq" id="WP_258332642.1">
    <property type="nucleotide sequence ID" value="NZ_JAPTGG010000014.1"/>
</dbReference>
<dbReference type="Gene3D" id="1.20.120.1090">
    <property type="match status" value="1"/>
</dbReference>
<dbReference type="Pfam" id="PF12713">
    <property type="entry name" value="DUF3806"/>
    <property type="match status" value="1"/>
</dbReference>
<dbReference type="AlphaFoldDB" id="A0A9J6RPG9"/>
<keyword evidence="1" id="KW-0732">Signal</keyword>
<evidence type="ECO:0000256" key="1">
    <source>
        <dbReference type="SAM" id="SignalP"/>
    </source>
</evidence>
<protein>
    <submittedName>
        <fullName evidence="3">DUF3806 domain-containing protein</fullName>
    </submittedName>
</protein>
<evidence type="ECO:0000259" key="2">
    <source>
        <dbReference type="Pfam" id="PF12713"/>
    </source>
</evidence>
<dbReference type="InterPro" id="IPR024266">
    <property type="entry name" value="DUF3806"/>
</dbReference>
<accession>A0A9J6RPG9</accession>
<feature type="chain" id="PRO_5039938266" evidence="1">
    <location>
        <begin position="25"/>
        <end position="167"/>
    </location>
</feature>
<keyword evidence="4" id="KW-1185">Reference proteome</keyword>
<proteinExistence type="predicted"/>
<evidence type="ECO:0000313" key="3">
    <source>
        <dbReference type="EMBL" id="MCZ0866614.1"/>
    </source>
</evidence>
<comment type="caution">
    <text evidence="3">The sequence shown here is derived from an EMBL/GenBank/DDBJ whole genome shotgun (WGS) entry which is preliminary data.</text>
</comment>
<dbReference type="EMBL" id="JAPTGG010000014">
    <property type="protein sequence ID" value="MCZ0866614.1"/>
    <property type="molecule type" value="Genomic_DNA"/>
</dbReference>
<organism evidence="3 4">
    <name type="scientific">Dasania phycosphaerae</name>
    <dbReference type="NCBI Taxonomy" id="2950436"/>
    <lineage>
        <taxon>Bacteria</taxon>
        <taxon>Pseudomonadati</taxon>
        <taxon>Pseudomonadota</taxon>
        <taxon>Gammaproteobacteria</taxon>
        <taxon>Cellvibrionales</taxon>
        <taxon>Spongiibacteraceae</taxon>
        <taxon>Dasania</taxon>
    </lineage>
</organism>